<sequence length="269" mass="30381">MAHANNRSWVDSDHVAKALCAIKSPLEYSSKTINFDESQPPTPDGTGRPTNFQTIAPGLYRSSYPHLLHFATLEDLSLKTIITFVPEDLPLAYGNFISTQGIVHYHVPILANKDPDIYTDVETVHRVLELMLDPNNYPMLIHCNKGKHRTGCMTACFRKVCGWTDEAAIAEYVKYAAPKERELDKAFITQFDPALLKPLALERNYVGGVYKQPSGDTNISERSVATIYTNNSVATYGTSETGELQHEYQERVRKENNDLMESSRLWSHR</sequence>
<keyword evidence="2" id="KW-1185">Reference proteome</keyword>
<protein>
    <submittedName>
        <fullName evidence="1">Tyrosine-protein phosphatase siw14</fullName>
        <ecNumber evidence="1">3.1.3.48</ecNumber>
    </submittedName>
</protein>
<evidence type="ECO:0000313" key="2">
    <source>
        <dbReference type="Proteomes" id="UP001172386"/>
    </source>
</evidence>
<accession>A0ACC3AJB2</accession>
<proteinExistence type="predicted"/>
<comment type="caution">
    <text evidence="1">The sequence shown here is derived from an EMBL/GenBank/DDBJ whole genome shotgun (WGS) entry which is preliminary data.</text>
</comment>
<reference evidence="1" key="1">
    <citation type="submission" date="2022-10" db="EMBL/GenBank/DDBJ databases">
        <title>Culturing micro-colonial fungi from biological soil crusts in the Mojave desert and describing Neophaeococcomyces mojavensis, and introducing the new genera and species Taxawa tesnikishii.</title>
        <authorList>
            <person name="Kurbessoian T."/>
            <person name="Stajich J.E."/>
        </authorList>
    </citation>
    <scope>NUCLEOTIDE SEQUENCE</scope>
    <source>
        <strain evidence="1">JES_112</strain>
    </source>
</reference>
<dbReference type="EC" id="3.1.3.48" evidence="1"/>
<dbReference type="EMBL" id="JAPDRQ010000008">
    <property type="protein sequence ID" value="KAJ9663480.1"/>
    <property type="molecule type" value="Genomic_DNA"/>
</dbReference>
<dbReference type="Proteomes" id="UP001172386">
    <property type="component" value="Unassembled WGS sequence"/>
</dbReference>
<name>A0ACC3AJB2_9EURO</name>
<keyword evidence="1" id="KW-0378">Hydrolase</keyword>
<organism evidence="1 2">
    <name type="scientific">Neophaeococcomyces mojaviensis</name>
    <dbReference type="NCBI Taxonomy" id="3383035"/>
    <lineage>
        <taxon>Eukaryota</taxon>
        <taxon>Fungi</taxon>
        <taxon>Dikarya</taxon>
        <taxon>Ascomycota</taxon>
        <taxon>Pezizomycotina</taxon>
        <taxon>Eurotiomycetes</taxon>
        <taxon>Chaetothyriomycetidae</taxon>
        <taxon>Chaetothyriales</taxon>
        <taxon>Chaetothyriales incertae sedis</taxon>
        <taxon>Neophaeococcomyces</taxon>
    </lineage>
</organism>
<gene>
    <name evidence="1" type="primary">SIW14</name>
    <name evidence="1" type="ORF">H2198_000745</name>
</gene>
<evidence type="ECO:0000313" key="1">
    <source>
        <dbReference type="EMBL" id="KAJ9663480.1"/>
    </source>
</evidence>